<evidence type="ECO:0000313" key="1">
    <source>
        <dbReference type="EMBL" id="CAD8110748.1"/>
    </source>
</evidence>
<name>A0A8S1Q5N7_9CILI</name>
<evidence type="ECO:0000313" key="2">
    <source>
        <dbReference type="Proteomes" id="UP000692954"/>
    </source>
</evidence>
<accession>A0A8S1Q5N7</accession>
<dbReference type="OrthoDB" id="292428at2759"/>
<dbReference type="AlphaFoldDB" id="A0A8S1Q5N7"/>
<protein>
    <submittedName>
        <fullName evidence="1">Uncharacterized protein</fullName>
    </submittedName>
</protein>
<gene>
    <name evidence="1" type="ORF">PSON_ATCC_30995.1.T0960159</name>
</gene>
<sequence length="131" mass="15219">MNKSGLGPKLLLQIKINVGQSDDIIPEEPFMQFNKQQLSLNKQQRYDTKGRQIITSKNYSIEFHNCVTVCIYDPQEEVLQIKETLSQLSNFDLTKVNFKNPQSFNKQQQYNAIPTKSILKKTNLVNEIKQK</sequence>
<dbReference type="EMBL" id="CAJJDN010000096">
    <property type="protein sequence ID" value="CAD8110748.1"/>
    <property type="molecule type" value="Genomic_DNA"/>
</dbReference>
<dbReference type="Proteomes" id="UP000692954">
    <property type="component" value="Unassembled WGS sequence"/>
</dbReference>
<keyword evidence="2" id="KW-1185">Reference proteome</keyword>
<comment type="caution">
    <text evidence="1">The sequence shown here is derived from an EMBL/GenBank/DDBJ whole genome shotgun (WGS) entry which is preliminary data.</text>
</comment>
<organism evidence="1 2">
    <name type="scientific">Paramecium sonneborni</name>
    <dbReference type="NCBI Taxonomy" id="65129"/>
    <lineage>
        <taxon>Eukaryota</taxon>
        <taxon>Sar</taxon>
        <taxon>Alveolata</taxon>
        <taxon>Ciliophora</taxon>
        <taxon>Intramacronucleata</taxon>
        <taxon>Oligohymenophorea</taxon>
        <taxon>Peniculida</taxon>
        <taxon>Parameciidae</taxon>
        <taxon>Paramecium</taxon>
    </lineage>
</organism>
<proteinExistence type="predicted"/>
<reference evidence="1" key="1">
    <citation type="submission" date="2021-01" db="EMBL/GenBank/DDBJ databases">
        <authorList>
            <consortium name="Genoscope - CEA"/>
            <person name="William W."/>
        </authorList>
    </citation>
    <scope>NUCLEOTIDE SEQUENCE</scope>
</reference>